<keyword evidence="3" id="KW-1185">Reference proteome</keyword>
<name>A0A7L7KVT2_9MOLU</name>
<keyword evidence="1" id="KW-1133">Transmembrane helix</keyword>
<sequence length="112" mass="13381">MLVTFLFDRYFKRLPDARFERFWEKRILTNIRLFPLAFMVYYILGVWLVSSLILIGNESFFIGLLVFGVVALLYGYGLLRSILRFYGTYTKRYLMIKSGYREDTFDKSNVVN</sequence>
<dbReference type="RefSeq" id="WP_258877670.1">
    <property type="nucleotide sequence ID" value="NZ_CP048914.1"/>
</dbReference>
<accession>A0A7L7KVT2</accession>
<reference evidence="2 3" key="1">
    <citation type="submission" date="2020-02" db="EMBL/GenBank/DDBJ databases">
        <authorList>
            <person name="Zheng R.K."/>
            <person name="Sun C.M."/>
        </authorList>
    </citation>
    <scope>NUCLEOTIDE SEQUENCE [LARGE SCALE GENOMIC DNA]</scope>
    <source>
        <strain evidence="3">zrk13</strain>
    </source>
</reference>
<gene>
    <name evidence="2" type="ORF">G4Z02_08895</name>
</gene>
<dbReference type="KEGG" id="xcl:G4Z02_08895"/>
<protein>
    <submittedName>
        <fullName evidence="2">Uncharacterized protein</fullName>
    </submittedName>
</protein>
<dbReference type="AlphaFoldDB" id="A0A7L7KVT2"/>
<keyword evidence="1" id="KW-0472">Membrane</keyword>
<feature type="transmembrane region" description="Helical" evidence="1">
    <location>
        <begin position="33"/>
        <end position="54"/>
    </location>
</feature>
<dbReference type="EMBL" id="CP048914">
    <property type="protein sequence ID" value="QMS85858.1"/>
    <property type="molecule type" value="Genomic_DNA"/>
</dbReference>
<evidence type="ECO:0000313" key="3">
    <source>
        <dbReference type="Proteomes" id="UP000514720"/>
    </source>
</evidence>
<evidence type="ECO:0000313" key="2">
    <source>
        <dbReference type="EMBL" id="QMS85858.1"/>
    </source>
</evidence>
<feature type="transmembrane region" description="Helical" evidence="1">
    <location>
        <begin position="60"/>
        <end position="79"/>
    </location>
</feature>
<dbReference type="Proteomes" id="UP000514720">
    <property type="component" value="Chromosome"/>
</dbReference>
<proteinExistence type="predicted"/>
<keyword evidence="1" id="KW-0812">Transmembrane</keyword>
<organism evidence="2 3">
    <name type="scientific">Candidatus Xianfuyuplasma coldseepsis</name>
    <dbReference type="NCBI Taxonomy" id="2782163"/>
    <lineage>
        <taxon>Bacteria</taxon>
        <taxon>Bacillati</taxon>
        <taxon>Mycoplasmatota</taxon>
        <taxon>Mollicutes</taxon>
        <taxon>Candidatus Izemoplasmatales</taxon>
        <taxon>Candidatus Izemoplasmataceae</taxon>
        <taxon>Candidatus Xianfuyuplasma</taxon>
    </lineage>
</organism>
<evidence type="ECO:0000256" key="1">
    <source>
        <dbReference type="SAM" id="Phobius"/>
    </source>
</evidence>